<evidence type="ECO:0000256" key="5">
    <source>
        <dbReference type="ARBA" id="ARBA00022857"/>
    </source>
</evidence>
<dbReference type="CDD" id="cd02149">
    <property type="entry name" value="NfsB-like"/>
    <property type="match status" value="1"/>
</dbReference>
<evidence type="ECO:0000256" key="1">
    <source>
        <dbReference type="ARBA" id="ARBA00001917"/>
    </source>
</evidence>
<dbReference type="EMBL" id="CP113524">
    <property type="protein sequence ID" value="WAJ24417.1"/>
    <property type="molecule type" value="Genomic_DNA"/>
</dbReference>
<evidence type="ECO:0000259" key="8">
    <source>
        <dbReference type="Pfam" id="PF00881"/>
    </source>
</evidence>
<keyword evidence="3" id="KW-0285">Flavoprotein</keyword>
<dbReference type="Pfam" id="PF00881">
    <property type="entry name" value="Nitroreductase"/>
    <property type="match status" value="1"/>
</dbReference>
<feature type="domain" description="Nitroreductase" evidence="8">
    <location>
        <begin position="14"/>
        <end position="181"/>
    </location>
</feature>
<dbReference type="Gene3D" id="3.40.109.10">
    <property type="entry name" value="NADH Oxidase"/>
    <property type="match status" value="1"/>
</dbReference>
<keyword evidence="4" id="KW-0288">FMN</keyword>
<name>A0ABY7AFX4_9FIRM</name>
<dbReference type="RefSeq" id="WP_268115527.1">
    <property type="nucleotide sequence ID" value="NZ_CP113524.1"/>
</dbReference>
<evidence type="ECO:0000256" key="6">
    <source>
        <dbReference type="ARBA" id="ARBA00023002"/>
    </source>
</evidence>
<dbReference type="Proteomes" id="UP001163115">
    <property type="component" value="Chromosome"/>
</dbReference>
<proteinExistence type="inferred from homology"/>
<evidence type="ECO:0000313" key="9">
    <source>
        <dbReference type="EMBL" id="WAJ24417.1"/>
    </source>
</evidence>
<evidence type="ECO:0000256" key="3">
    <source>
        <dbReference type="ARBA" id="ARBA00022630"/>
    </source>
</evidence>
<evidence type="ECO:0000313" key="10">
    <source>
        <dbReference type="Proteomes" id="UP001163115"/>
    </source>
</evidence>
<gene>
    <name evidence="9" type="ORF">OW255_02520</name>
</gene>
<protein>
    <submittedName>
        <fullName evidence="9">NAD(P)H-dependent oxidoreductase</fullName>
    </submittedName>
</protein>
<evidence type="ECO:0000256" key="2">
    <source>
        <dbReference type="ARBA" id="ARBA00007118"/>
    </source>
</evidence>
<dbReference type="InterPro" id="IPR000415">
    <property type="entry name" value="Nitroreductase-like"/>
</dbReference>
<organism evidence="9 10">
    <name type="scientific">Lacrimispora xylanolytica</name>
    <dbReference type="NCBI Taxonomy" id="29375"/>
    <lineage>
        <taxon>Bacteria</taxon>
        <taxon>Bacillati</taxon>
        <taxon>Bacillota</taxon>
        <taxon>Clostridia</taxon>
        <taxon>Lachnospirales</taxon>
        <taxon>Lachnospiraceae</taxon>
        <taxon>Lacrimispora</taxon>
    </lineage>
</organism>
<comment type="cofactor">
    <cofactor evidence="1">
        <name>FMN</name>
        <dbReference type="ChEBI" id="CHEBI:58210"/>
    </cofactor>
</comment>
<comment type="similarity">
    <text evidence="2">Belongs to the nitroreductase family.</text>
</comment>
<keyword evidence="5" id="KW-0521">NADP</keyword>
<sequence>METMNQNILDILNFRHACKGFDPEKTVSKEDFETILEAARLSPTSFGFEPWNMIVVQDKELKEKLFPLAWGAQNSLKGGSHFVILLARKSGDLVYNAEYITHMMKEVHHFPDETAEFVRKAFKNFQENDFNLMENDRALFDWASKQTYIVLANMLTAAAFLGVDSCPIEGFDQAKVNELLVKEGLIDPKHFGVSVMAGFGYRAEAPRHEKSRQPISELVKWK</sequence>
<dbReference type="SUPFAM" id="SSF55469">
    <property type="entry name" value="FMN-dependent nitroreductase-like"/>
    <property type="match status" value="1"/>
</dbReference>
<accession>A0ABY7AFX4</accession>
<dbReference type="PANTHER" id="PTHR23026">
    <property type="entry name" value="NADPH NITROREDUCTASE"/>
    <property type="match status" value="1"/>
</dbReference>
<keyword evidence="10" id="KW-1185">Reference proteome</keyword>
<dbReference type="PANTHER" id="PTHR23026:SF125">
    <property type="entry name" value="OXYGEN-INSENSITIVE NAD(P)H NITROREDUCTASE"/>
    <property type="match status" value="1"/>
</dbReference>
<reference evidence="9" key="1">
    <citation type="submission" date="2022-11" db="EMBL/GenBank/DDBJ databases">
        <title>Lacrimispora xylanolytica sy1, complete genome.</title>
        <authorList>
            <person name="Choi S."/>
        </authorList>
    </citation>
    <scope>NUCLEOTIDE SEQUENCE</scope>
    <source>
        <strain evidence="9">Sy1</strain>
    </source>
</reference>
<dbReference type="InterPro" id="IPR033878">
    <property type="entry name" value="NfsB-like"/>
</dbReference>
<evidence type="ECO:0000256" key="4">
    <source>
        <dbReference type="ARBA" id="ARBA00022643"/>
    </source>
</evidence>
<evidence type="ECO:0000256" key="7">
    <source>
        <dbReference type="ARBA" id="ARBA00023027"/>
    </source>
</evidence>
<dbReference type="InterPro" id="IPR050627">
    <property type="entry name" value="Nitroreductase/BluB"/>
</dbReference>
<keyword evidence="7" id="KW-0520">NAD</keyword>
<dbReference type="InterPro" id="IPR029479">
    <property type="entry name" value="Nitroreductase"/>
</dbReference>
<keyword evidence="6" id="KW-0560">Oxidoreductase</keyword>